<dbReference type="PROSITE" id="PS01162">
    <property type="entry name" value="QOR_ZETA_CRYSTAL"/>
    <property type="match status" value="1"/>
</dbReference>
<feature type="domain" description="Enoyl reductase (ER)" evidence="1">
    <location>
        <begin position="53"/>
        <end position="362"/>
    </location>
</feature>
<dbReference type="PANTHER" id="PTHR11695">
    <property type="entry name" value="ALCOHOL DEHYDROGENASE RELATED"/>
    <property type="match status" value="1"/>
</dbReference>
<sequence length="377" mass="40903">MKIKRVLKWSALAIVLALFAWFQVSYWTSTNDYEQLTAAQGETMQAVVYRDYGSPDVLKLETIAKPVPTDAQVLVKVRAASVNPLDWHFMRGEPRIMRIESGLRKPKGMRMGVDFSGLVEAVGKNVTQFKPGDEVFGGRTGSFAEYVVIAEQFLIPKPQNISFEQAGAVQIAGLTALQGLRDSGKLQPGQKVLINGASGGVGTFAVQIAKTLGAEVTGVCSTRNVDMVRSLGADHVIDYTKEDFTKGSARYDVVLDLVGNHGLLAVRRALTAEGKYVMIGGPAGGWIAPMDTVLRASLLSMVVKQEMGFMMSKLNRDDLMLLRDLMAGGKVTPVIDKTYPLSQTRDAVAYQETGRARGKVVITMTPEEKTGAGIALR</sequence>
<dbReference type="GO" id="GO:0016491">
    <property type="term" value="F:oxidoreductase activity"/>
    <property type="evidence" value="ECO:0007669"/>
    <property type="project" value="UniProtKB-KW"/>
</dbReference>
<dbReference type="InterPro" id="IPR002364">
    <property type="entry name" value="Quin_OxRdtase/zeta-crystal_CS"/>
</dbReference>
<proteinExistence type="predicted"/>
<dbReference type="AlphaFoldDB" id="A0A6J4IEU3"/>
<dbReference type="GO" id="GO:0016829">
    <property type="term" value="F:lyase activity"/>
    <property type="evidence" value="ECO:0007669"/>
    <property type="project" value="UniProtKB-KW"/>
</dbReference>
<protein>
    <submittedName>
        <fullName evidence="2">Bifunctional protein: zinc-containing alcohol dehydrogenase quinone oxidoreductase ( NADPH:quinone reductase) Similar to arginate lyase</fullName>
        <ecNumber evidence="2">1.1.1.-</ecNumber>
    </submittedName>
</protein>
<dbReference type="InterPro" id="IPR036291">
    <property type="entry name" value="NAD(P)-bd_dom_sf"/>
</dbReference>
<dbReference type="SUPFAM" id="SSF50129">
    <property type="entry name" value="GroES-like"/>
    <property type="match status" value="1"/>
</dbReference>
<evidence type="ECO:0000313" key="2">
    <source>
        <dbReference type="EMBL" id="CAA9250500.1"/>
    </source>
</evidence>
<dbReference type="PANTHER" id="PTHR11695:SF648">
    <property type="entry name" value="ZINC-BINDING OXIDOREDUCTASE"/>
    <property type="match status" value="1"/>
</dbReference>
<dbReference type="EMBL" id="CADCTA010000078">
    <property type="protein sequence ID" value="CAA9250500.1"/>
    <property type="molecule type" value="Genomic_DNA"/>
</dbReference>
<dbReference type="InterPro" id="IPR011032">
    <property type="entry name" value="GroES-like_sf"/>
</dbReference>
<dbReference type="InterPro" id="IPR020843">
    <property type="entry name" value="ER"/>
</dbReference>
<dbReference type="Pfam" id="PF13602">
    <property type="entry name" value="ADH_zinc_N_2"/>
    <property type="match status" value="1"/>
</dbReference>
<dbReference type="Gene3D" id="3.90.180.10">
    <property type="entry name" value="Medium-chain alcohol dehydrogenases, catalytic domain"/>
    <property type="match status" value="1"/>
</dbReference>
<keyword evidence="2" id="KW-0560">Oxidoreductase</keyword>
<gene>
    <name evidence="2" type="ORF">AVDCRST_MAG42-2207</name>
</gene>
<organism evidence="2">
    <name type="scientific">uncultured Chthoniobacterales bacterium</name>
    <dbReference type="NCBI Taxonomy" id="1836801"/>
    <lineage>
        <taxon>Bacteria</taxon>
        <taxon>Pseudomonadati</taxon>
        <taxon>Verrucomicrobiota</taxon>
        <taxon>Spartobacteria</taxon>
        <taxon>Chthoniobacterales</taxon>
        <taxon>environmental samples</taxon>
    </lineage>
</organism>
<name>A0A6J4IEU3_9BACT</name>
<dbReference type="GO" id="GO:0008270">
    <property type="term" value="F:zinc ion binding"/>
    <property type="evidence" value="ECO:0007669"/>
    <property type="project" value="InterPro"/>
</dbReference>
<keyword evidence="2" id="KW-0456">Lyase</keyword>
<dbReference type="Gene3D" id="3.40.50.720">
    <property type="entry name" value="NAD(P)-binding Rossmann-like Domain"/>
    <property type="match status" value="1"/>
</dbReference>
<dbReference type="InterPro" id="IPR050700">
    <property type="entry name" value="YIM1/Zinc_Alcohol_DH_Fams"/>
</dbReference>
<accession>A0A6J4IEU3</accession>
<dbReference type="SUPFAM" id="SSF51735">
    <property type="entry name" value="NAD(P)-binding Rossmann-fold domains"/>
    <property type="match status" value="1"/>
</dbReference>
<dbReference type="CDD" id="cd08267">
    <property type="entry name" value="MDR1"/>
    <property type="match status" value="1"/>
</dbReference>
<dbReference type="SMART" id="SM00829">
    <property type="entry name" value="PKS_ER"/>
    <property type="match status" value="1"/>
</dbReference>
<dbReference type="Pfam" id="PF08240">
    <property type="entry name" value="ADH_N"/>
    <property type="match status" value="1"/>
</dbReference>
<reference evidence="2" key="1">
    <citation type="submission" date="2020-02" db="EMBL/GenBank/DDBJ databases">
        <authorList>
            <person name="Meier V. D."/>
        </authorList>
    </citation>
    <scope>NUCLEOTIDE SEQUENCE</scope>
    <source>
        <strain evidence="2">AVDCRST_MAG42</strain>
    </source>
</reference>
<dbReference type="InterPro" id="IPR013154">
    <property type="entry name" value="ADH-like_N"/>
</dbReference>
<dbReference type="EC" id="1.1.1.-" evidence="2"/>
<evidence type="ECO:0000259" key="1">
    <source>
        <dbReference type="SMART" id="SM00829"/>
    </source>
</evidence>